<protein>
    <recommendedName>
        <fullName evidence="5">Decapping nuclease</fullName>
        <ecNumber evidence="5">3.6.1.-</ecNumber>
    </recommendedName>
</protein>
<dbReference type="GO" id="GO:0046872">
    <property type="term" value="F:metal ion binding"/>
    <property type="evidence" value="ECO:0007669"/>
    <property type="project" value="UniProtKB-KW"/>
</dbReference>
<dbReference type="EC" id="3.6.1.-" evidence="5"/>
<dbReference type="PANTHER" id="PTHR12395:SF9">
    <property type="entry name" value="DECAPPING AND EXORIBONUCLEASE PROTEIN"/>
    <property type="match status" value="1"/>
</dbReference>
<comment type="subcellular location">
    <subcellularLocation>
        <location evidence="5">Nucleus</location>
    </subcellularLocation>
</comment>
<keyword evidence="5" id="KW-0539">Nucleus</keyword>
<dbReference type="GO" id="GO:0005634">
    <property type="term" value="C:nucleus"/>
    <property type="evidence" value="ECO:0007669"/>
    <property type="project" value="UniProtKB-SubCell"/>
</dbReference>
<feature type="domain" description="RAI1-like" evidence="6">
    <location>
        <begin position="80"/>
        <end position="156"/>
    </location>
</feature>
<evidence type="ECO:0000256" key="3">
    <source>
        <dbReference type="ARBA" id="ARBA00024564"/>
    </source>
</evidence>
<dbReference type="EMBL" id="NBAG03000221">
    <property type="protein sequence ID" value="PNI76699.1"/>
    <property type="molecule type" value="Genomic_DNA"/>
</dbReference>
<keyword evidence="5" id="KW-0694">RNA-binding</keyword>
<feature type="non-terminal residue" evidence="7">
    <location>
        <position position="1"/>
    </location>
</feature>
<keyword evidence="5" id="KW-0540">Nuclease</keyword>
<gene>
    <name evidence="7" type="ORF">CK820_G0006899</name>
</gene>
<keyword evidence="5" id="KW-0479">Metal-binding</keyword>
<dbReference type="GO" id="GO:0000166">
    <property type="term" value="F:nucleotide binding"/>
    <property type="evidence" value="ECO:0007669"/>
    <property type="project" value="UniProtKB-KW"/>
</dbReference>
<dbReference type="InterPro" id="IPR039039">
    <property type="entry name" value="RAI1-like_fam"/>
</dbReference>
<evidence type="ECO:0000256" key="4">
    <source>
        <dbReference type="ARBA" id="ARBA00049418"/>
    </source>
</evidence>
<organism evidence="7 8">
    <name type="scientific">Pan troglodytes</name>
    <name type="common">Chimpanzee</name>
    <dbReference type="NCBI Taxonomy" id="9598"/>
    <lineage>
        <taxon>Eukaryota</taxon>
        <taxon>Metazoa</taxon>
        <taxon>Chordata</taxon>
        <taxon>Craniata</taxon>
        <taxon>Vertebrata</taxon>
        <taxon>Euteleostomi</taxon>
        <taxon>Mammalia</taxon>
        <taxon>Eutheria</taxon>
        <taxon>Euarchontoglires</taxon>
        <taxon>Primates</taxon>
        <taxon>Haplorrhini</taxon>
        <taxon>Catarrhini</taxon>
        <taxon>Hominidae</taxon>
        <taxon>Pan</taxon>
    </lineage>
</organism>
<keyword evidence="5" id="KW-0460">Magnesium</keyword>
<proteinExistence type="inferred from homology"/>
<evidence type="ECO:0000259" key="6">
    <source>
        <dbReference type="Pfam" id="PF08652"/>
    </source>
</evidence>
<evidence type="ECO:0000256" key="5">
    <source>
        <dbReference type="RuleBase" id="RU367113"/>
    </source>
</evidence>
<comment type="cofactor">
    <cofactor evidence="5">
        <name>Mg(2+)</name>
        <dbReference type="ChEBI" id="CHEBI:18420"/>
    </cofactor>
    <text evidence="5">Binds 2 magnesium ions.</text>
</comment>
<dbReference type="STRING" id="9598.ENSPTRP00000087531"/>
<dbReference type="PANTHER" id="PTHR12395">
    <property type="entry name" value="DOM-3 RELATED"/>
    <property type="match status" value="1"/>
</dbReference>
<sequence>MCADKPGSSPDPSGEVNTNVAFCSVLRSRLGSHPLLFSGEVDCTDPQAPSTQPPTCYVELKTSKEMHSPGQWRSFYRFRIGTFPTMKMFEYVRNDRDGWNPSVCMNFCAAFLSFAQSTVVQDDPRLVHLFSWEPGGPVTVSVHRDAPYAFLPIWYVEAMTQDLPSPPKTPSPK</sequence>
<reference evidence="7 8" key="1">
    <citation type="submission" date="2017-12" db="EMBL/GenBank/DDBJ databases">
        <title>High-resolution comparative analysis of great ape genomes.</title>
        <authorList>
            <person name="Pollen A."/>
            <person name="Hastie A."/>
            <person name="Hormozdiari F."/>
            <person name="Dougherty M."/>
            <person name="Liu R."/>
            <person name="Chaisson M."/>
            <person name="Hoppe E."/>
            <person name="Hill C."/>
            <person name="Pang A."/>
            <person name="Hillier L."/>
            <person name="Baker C."/>
            <person name="Armstrong J."/>
            <person name="Shendure J."/>
            <person name="Paten B."/>
            <person name="Wilson R."/>
            <person name="Chao H."/>
            <person name="Schneider V."/>
            <person name="Ventura M."/>
            <person name="Kronenberg Z."/>
            <person name="Murali S."/>
            <person name="Gordon D."/>
            <person name="Cantsilieris S."/>
            <person name="Munson K."/>
            <person name="Nelson B."/>
            <person name="Raja A."/>
            <person name="Underwood J."/>
            <person name="Diekhans M."/>
            <person name="Fiddes I."/>
            <person name="Haussler D."/>
            <person name="Eichler E."/>
        </authorList>
    </citation>
    <scope>NUCLEOTIDE SEQUENCE [LARGE SCALE GENOMIC DNA]</scope>
    <source>
        <strain evidence="7">Yerkes chimp pedigree #C0471</strain>
    </source>
</reference>
<comment type="similarity">
    <text evidence="1 5">Belongs to the DXO/Dom3Z family.</text>
</comment>
<keyword evidence="5" id="KW-0378">Hydrolase</keyword>
<comment type="catalytic activity">
    <reaction evidence="2">
        <text>a 5'-end FAD-phospho-ribonucleoside in mRNA + H2O = a 5'-end phospho-ribonucleoside in mRNA + FAD + H(+)</text>
        <dbReference type="Rhea" id="RHEA:67492"/>
        <dbReference type="Rhea" id="RHEA-COMP:15692"/>
        <dbReference type="Rhea" id="RHEA-COMP:17275"/>
        <dbReference type="ChEBI" id="CHEBI:15377"/>
        <dbReference type="ChEBI" id="CHEBI:15378"/>
        <dbReference type="ChEBI" id="CHEBI:57692"/>
        <dbReference type="ChEBI" id="CHEBI:138282"/>
        <dbReference type="ChEBI" id="CHEBI:172372"/>
    </reaction>
    <physiologicalReaction direction="left-to-right" evidence="2">
        <dbReference type="Rhea" id="RHEA:67493"/>
    </physiologicalReaction>
</comment>
<comment type="catalytic activity">
    <reaction evidence="3">
        <text>a 5'-end CoA-ribonucleoside in mRNA + H2O = 3'-dephospho-CoA + a 5'-end phospho-ribonucleoside in mRNA + H(+)</text>
        <dbReference type="Rhea" id="RHEA:67496"/>
        <dbReference type="Rhea" id="RHEA-COMP:15692"/>
        <dbReference type="Rhea" id="RHEA-COMP:17276"/>
        <dbReference type="ChEBI" id="CHEBI:15377"/>
        <dbReference type="ChEBI" id="CHEBI:15378"/>
        <dbReference type="ChEBI" id="CHEBI:57328"/>
        <dbReference type="ChEBI" id="CHEBI:138282"/>
        <dbReference type="ChEBI" id="CHEBI:172371"/>
    </reaction>
    <physiologicalReaction direction="left-to-right" evidence="3">
        <dbReference type="Rhea" id="RHEA:67497"/>
    </physiologicalReaction>
</comment>
<feature type="domain" description="RAI1-like" evidence="6">
    <location>
        <begin position="9"/>
        <end position="77"/>
    </location>
</feature>
<evidence type="ECO:0000256" key="1">
    <source>
        <dbReference type="ARBA" id="ARBA00006562"/>
    </source>
</evidence>
<dbReference type="Proteomes" id="UP000236370">
    <property type="component" value="Unassembled WGS sequence"/>
</dbReference>
<dbReference type="GO" id="GO:0003723">
    <property type="term" value="F:RNA binding"/>
    <property type="evidence" value="ECO:0007669"/>
    <property type="project" value="UniProtKB-KW"/>
</dbReference>
<comment type="catalytic activity">
    <reaction evidence="4">
        <text>a 5'-end NAD(+)-phospho-ribonucleoside in snoRNA + H2O = a 5'-end phospho-ribonucleoside in snoRNA + NAD(+) + H(+)</text>
        <dbReference type="Rhea" id="RHEA:60892"/>
        <dbReference type="Rhea" id="RHEA-COMP:15699"/>
        <dbReference type="Rhea" id="RHEA-COMP:15700"/>
        <dbReference type="ChEBI" id="CHEBI:15377"/>
        <dbReference type="ChEBI" id="CHEBI:15378"/>
        <dbReference type="ChEBI" id="CHEBI:57540"/>
        <dbReference type="ChEBI" id="CHEBI:138282"/>
        <dbReference type="ChEBI" id="CHEBI:144029"/>
    </reaction>
    <physiologicalReaction direction="left-to-right" evidence="4">
        <dbReference type="Rhea" id="RHEA:60893"/>
    </physiologicalReaction>
</comment>
<name>A0A2J8NY72_PANTR</name>
<dbReference type="AlphaFoldDB" id="A0A2J8NY72"/>
<dbReference type="GO" id="GO:0016787">
    <property type="term" value="F:hydrolase activity"/>
    <property type="evidence" value="ECO:0007669"/>
    <property type="project" value="UniProtKB-KW"/>
</dbReference>
<dbReference type="Pfam" id="PF08652">
    <property type="entry name" value="RAI1"/>
    <property type="match status" value="2"/>
</dbReference>
<evidence type="ECO:0000313" key="7">
    <source>
        <dbReference type="EMBL" id="PNI76699.1"/>
    </source>
</evidence>
<dbReference type="GO" id="GO:0004518">
    <property type="term" value="F:nuclease activity"/>
    <property type="evidence" value="ECO:0007669"/>
    <property type="project" value="UniProtKB-KW"/>
</dbReference>
<comment type="caution">
    <text evidence="7">The sequence shown here is derived from an EMBL/GenBank/DDBJ whole genome shotgun (WGS) entry which is preliminary data.</text>
</comment>
<keyword evidence="5" id="KW-0547">Nucleotide-binding</keyword>
<evidence type="ECO:0000256" key="2">
    <source>
        <dbReference type="ARBA" id="ARBA00024458"/>
    </source>
</evidence>
<comment type="function">
    <text evidence="5">Decapping enzyme for NAD-capped RNAs: specifically hydrolyzes the nicotinamide adenine dinucleotide (NAD) cap from a subset of RNAs by removing the entire NAD moiety from the 5'-end of an NAD-capped RNA.</text>
</comment>
<evidence type="ECO:0000313" key="8">
    <source>
        <dbReference type="Proteomes" id="UP000236370"/>
    </source>
</evidence>
<accession>A0A2J8NY72</accession>
<dbReference type="InterPro" id="IPR013961">
    <property type="entry name" value="RAI1"/>
</dbReference>